<keyword evidence="1" id="KW-1133">Transmembrane helix</keyword>
<dbReference type="EMBL" id="JBFAKC010000001">
    <property type="protein sequence ID" value="MEV0706263.1"/>
    <property type="molecule type" value="Genomic_DNA"/>
</dbReference>
<proteinExistence type="predicted"/>
<dbReference type="RefSeq" id="WP_109523797.1">
    <property type="nucleotide sequence ID" value="NZ_JBEXKW010000004.1"/>
</dbReference>
<organism evidence="2 3">
    <name type="scientific">Nocardia aurea</name>
    <dbReference type="NCBI Taxonomy" id="2144174"/>
    <lineage>
        <taxon>Bacteria</taxon>
        <taxon>Bacillati</taxon>
        <taxon>Actinomycetota</taxon>
        <taxon>Actinomycetes</taxon>
        <taxon>Mycobacteriales</taxon>
        <taxon>Nocardiaceae</taxon>
        <taxon>Nocardia</taxon>
    </lineage>
</organism>
<sequence>MSAAAGLESATVKHPDAMAPLIRILDELREMTRAAGRDDLTGRLAMVRARVGDPRVRLVVVGEPKNGMSTLVNGLVGAQVSATDSALSVPVIAEYGSRSTATLVRSIGGGRTERVPVDPLDPEPALRAEGVIRAEFTEPSPLLADGVVVMDAPGAPVDEHITWSMIAAADAVLYVVDAGRELGAEQLGYLERVRQLCPTVICVLNKIDMYPHWAHIQQRDRELLDGAGLSFAVAPVSALLHRQATSTGNYQGAGNYQRDIESGMPQLIDHLRDYVVARADTVALESAVRDIRLVSDHLAMTLHSEAEALRDPRRKAQITEQLGAARDQAEQLRQRTANWQVTLVDGSTELMADIEHDLRHRLRSLVRDAEAEIVQTDPARGWKEFATDLDARICEAVEENFVMAHYRSVELCEQVASKFPADNRTPALADLRLENPGEVLGSVAPLEPLESAKAGVTQQFLSGLRGSYGGILMVGLATSLLGMSLVNWYSAGAGVLLGVNALWDDRKNRIQRRRAEAKVAVARLMDDVIFQVSKESRNRLRAMQRSLRDHFTDIATETMRTADDALRAAEEASGRYGDRREDRIAELDGKLGELRGVRDRADRLIGV</sequence>
<keyword evidence="1" id="KW-0472">Membrane</keyword>
<reference evidence="2 3" key="1">
    <citation type="submission" date="2024-06" db="EMBL/GenBank/DDBJ databases">
        <title>The Natural Products Discovery Center: Release of the First 8490 Sequenced Strains for Exploring Actinobacteria Biosynthetic Diversity.</title>
        <authorList>
            <person name="Kalkreuter E."/>
            <person name="Kautsar S.A."/>
            <person name="Yang D."/>
            <person name="Bader C.D."/>
            <person name="Teijaro C.N."/>
            <person name="Fluegel L."/>
            <person name="Davis C.M."/>
            <person name="Simpson J.R."/>
            <person name="Lauterbach L."/>
            <person name="Steele A.D."/>
            <person name="Gui C."/>
            <person name="Meng S."/>
            <person name="Li G."/>
            <person name="Viehrig K."/>
            <person name="Ye F."/>
            <person name="Su P."/>
            <person name="Kiefer A.F."/>
            <person name="Nichols A."/>
            <person name="Cepeda A.J."/>
            <person name="Yan W."/>
            <person name="Fan B."/>
            <person name="Jiang Y."/>
            <person name="Adhikari A."/>
            <person name="Zheng C.-J."/>
            <person name="Schuster L."/>
            <person name="Cowan T.M."/>
            <person name="Smanski M.J."/>
            <person name="Chevrette M.G."/>
            <person name="De Carvalho L.P.S."/>
            <person name="Shen B."/>
        </authorList>
    </citation>
    <scope>NUCLEOTIDE SEQUENCE [LARGE SCALE GENOMIC DNA]</scope>
    <source>
        <strain evidence="2 3">NPDC050403</strain>
    </source>
</reference>
<accession>A0ABV3FLQ0</accession>
<keyword evidence="3" id="KW-1185">Reference proteome</keyword>
<dbReference type="InterPro" id="IPR027417">
    <property type="entry name" value="P-loop_NTPase"/>
</dbReference>
<dbReference type="SUPFAM" id="SSF52540">
    <property type="entry name" value="P-loop containing nucleoside triphosphate hydrolases"/>
    <property type="match status" value="1"/>
</dbReference>
<evidence type="ECO:0008006" key="4">
    <source>
        <dbReference type="Google" id="ProtNLM"/>
    </source>
</evidence>
<protein>
    <recommendedName>
        <fullName evidence="4">Dynamin family protein</fullName>
    </recommendedName>
</protein>
<evidence type="ECO:0000313" key="3">
    <source>
        <dbReference type="Proteomes" id="UP001551695"/>
    </source>
</evidence>
<evidence type="ECO:0000313" key="2">
    <source>
        <dbReference type="EMBL" id="MEV0706263.1"/>
    </source>
</evidence>
<dbReference type="Proteomes" id="UP001551695">
    <property type="component" value="Unassembled WGS sequence"/>
</dbReference>
<gene>
    <name evidence="2" type="ORF">AB0I48_01730</name>
</gene>
<dbReference type="InterPro" id="IPR051943">
    <property type="entry name" value="TRAFAC_Dynamin-like_GTPase"/>
</dbReference>
<comment type="caution">
    <text evidence="2">The sequence shown here is derived from an EMBL/GenBank/DDBJ whole genome shotgun (WGS) entry which is preliminary data.</text>
</comment>
<evidence type="ECO:0000256" key="1">
    <source>
        <dbReference type="SAM" id="Phobius"/>
    </source>
</evidence>
<feature type="transmembrane region" description="Helical" evidence="1">
    <location>
        <begin position="470"/>
        <end position="503"/>
    </location>
</feature>
<dbReference type="PANTHER" id="PTHR43681">
    <property type="entry name" value="TRANSMEMBRANE GTPASE FZO"/>
    <property type="match status" value="1"/>
</dbReference>
<name>A0ABV3FLQ0_9NOCA</name>
<keyword evidence="1" id="KW-0812">Transmembrane</keyword>
<dbReference type="PANTHER" id="PTHR43681:SF1">
    <property type="entry name" value="SARCALUMENIN"/>
    <property type="match status" value="1"/>
</dbReference>
<dbReference type="Gene3D" id="3.40.50.300">
    <property type="entry name" value="P-loop containing nucleotide triphosphate hydrolases"/>
    <property type="match status" value="1"/>
</dbReference>